<dbReference type="PROSITE" id="PS50054">
    <property type="entry name" value="TYR_PHOSPHATASE_DUAL"/>
    <property type="match status" value="1"/>
</dbReference>
<dbReference type="GO" id="GO:0008330">
    <property type="term" value="F:protein tyrosine/threonine phosphatase activity"/>
    <property type="evidence" value="ECO:0007669"/>
    <property type="project" value="TreeGrafter"/>
</dbReference>
<dbReference type="PROSITE" id="PS50056">
    <property type="entry name" value="TYR_PHOSPHATASE_2"/>
    <property type="match status" value="1"/>
</dbReference>
<dbReference type="SMART" id="SM00195">
    <property type="entry name" value="DSPc"/>
    <property type="match status" value="1"/>
</dbReference>
<dbReference type="OrthoDB" id="10252009at2759"/>
<dbReference type="InterPro" id="IPR000340">
    <property type="entry name" value="Dual-sp_phosphatase_cat-dom"/>
</dbReference>
<dbReference type="PANTHER" id="PTHR10159:SF519">
    <property type="entry name" value="DUAL SPECIFICITY PROTEIN PHOSPHATASE MPK3"/>
    <property type="match status" value="1"/>
</dbReference>
<reference evidence="7" key="1">
    <citation type="submission" date="2021-01" db="EMBL/GenBank/DDBJ databases">
        <authorList>
            <consortium name="Genoscope - CEA"/>
            <person name="William W."/>
        </authorList>
    </citation>
    <scope>NUCLEOTIDE SEQUENCE</scope>
</reference>
<dbReference type="EMBL" id="CAJJDP010000063">
    <property type="protein sequence ID" value="CAD8174928.1"/>
    <property type="molecule type" value="Genomic_DNA"/>
</dbReference>
<evidence type="ECO:0000259" key="6">
    <source>
        <dbReference type="PROSITE" id="PS50056"/>
    </source>
</evidence>
<keyword evidence="4" id="KW-0904">Protein phosphatase</keyword>
<dbReference type="InterPro" id="IPR020422">
    <property type="entry name" value="TYR_PHOSPHATASE_DUAL_dom"/>
</dbReference>
<gene>
    <name evidence="7" type="ORF">POCTA_138.1.T0640240</name>
</gene>
<dbReference type="EC" id="3.1.3.48" evidence="2"/>
<dbReference type="AlphaFoldDB" id="A0A8S1VBI6"/>
<evidence type="ECO:0000256" key="3">
    <source>
        <dbReference type="ARBA" id="ARBA00022801"/>
    </source>
</evidence>
<comment type="similarity">
    <text evidence="1">Belongs to the protein-tyrosine phosphatase family. Non-receptor class dual specificity subfamily.</text>
</comment>
<dbReference type="PROSITE" id="PS00383">
    <property type="entry name" value="TYR_PHOSPHATASE_1"/>
    <property type="match status" value="1"/>
</dbReference>
<dbReference type="GO" id="GO:0043409">
    <property type="term" value="P:negative regulation of MAPK cascade"/>
    <property type="evidence" value="ECO:0007669"/>
    <property type="project" value="TreeGrafter"/>
</dbReference>
<feature type="domain" description="Tyrosine-protein phosphatase" evidence="5">
    <location>
        <begin position="11"/>
        <end position="153"/>
    </location>
</feature>
<evidence type="ECO:0000313" key="8">
    <source>
        <dbReference type="Proteomes" id="UP000683925"/>
    </source>
</evidence>
<accession>A0A8S1VBI6</accession>
<dbReference type="GO" id="GO:0017017">
    <property type="term" value="F:MAP kinase tyrosine/serine/threonine phosphatase activity"/>
    <property type="evidence" value="ECO:0007669"/>
    <property type="project" value="TreeGrafter"/>
</dbReference>
<dbReference type="GO" id="GO:0033550">
    <property type="term" value="F:MAP kinase tyrosine phosphatase activity"/>
    <property type="evidence" value="ECO:0007669"/>
    <property type="project" value="TreeGrafter"/>
</dbReference>
<name>A0A8S1VBI6_PAROT</name>
<keyword evidence="8" id="KW-1185">Reference proteome</keyword>
<evidence type="ECO:0000313" key="7">
    <source>
        <dbReference type="EMBL" id="CAD8174928.1"/>
    </source>
</evidence>
<evidence type="ECO:0000256" key="1">
    <source>
        <dbReference type="ARBA" id="ARBA00008601"/>
    </source>
</evidence>
<evidence type="ECO:0000256" key="4">
    <source>
        <dbReference type="ARBA" id="ARBA00022912"/>
    </source>
</evidence>
<protein>
    <recommendedName>
        <fullName evidence="2">protein-tyrosine-phosphatase</fullName>
        <ecNumber evidence="2">3.1.3.48</ecNumber>
    </recommendedName>
</protein>
<dbReference type="GO" id="GO:0005737">
    <property type="term" value="C:cytoplasm"/>
    <property type="evidence" value="ECO:0007669"/>
    <property type="project" value="TreeGrafter"/>
</dbReference>
<sequence>MFDPMYQSMNQILEESGNILWLGDCTAAYDRSLLDGKGIKTVLTVASGLNVSYSEGGMVHKVYHILDIESSNIARLFPETSQQIAEGLKRGGVLVHCAAGVSRSASVVIAFIMKTRGWLFQEAFEFVRKRRSVVFPNYGFQRQLRNYEKDLKQSKVQVSLDTPIKQIQKFQQEGQKEKVEQLGNVEQKVKSVCNKTNFLTPQKQNQKQRQLYQSAKVNYAKQYQVIQNSTRASSSVKSNLVDPQFNFTNQGPMIISYQQQRKKAAEKMPEINKRNLYK</sequence>
<comment type="caution">
    <text evidence="7">The sequence shown here is derived from an EMBL/GenBank/DDBJ whole genome shotgun (WGS) entry which is preliminary data.</text>
</comment>
<keyword evidence="3" id="KW-0378">Hydrolase</keyword>
<proteinExistence type="inferred from homology"/>
<dbReference type="CDD" id="cd14498">
    <property type="entry name" value="DSP"/>
    <property type="match status" value="1"/>
</dbReference>
<dbReference type="Pfam" id="PF00782">
    <property type="entry name" value="DSPc"/>
    <property type="match status" value="1"/>
</dbReference>
<dbReference type="InterPro" id="IPR000387">
    <property type="entry name" value="Tyr_Pase_dom"/>
</dbReference>
<dbReference type="OMA" id="CNKTNFL"/>
<dbReference type="InterPro" id="IPR016130">
    <property type="entry name" value="Tyr_Pase_AS"/>
</dbReference>
<evidence type="ECO:0000256" key="2">
    <source>
        <dbReference type="ARBA" id="ARBA00013064"/>
    </source>
</evidence>
<organism evidence="7 8">
    <name type="scientific">Paramecium octaurelia</name>
    <dbReference type="NCBI Taxonomy" id="43137"/>
    <lineage>
        <taxon>Eukaryota</taxon>
        <taxon>Sar</taxon>
        <taxon>Alveolata</taxon>
        <taxon>Ciliophora</taxon>
        <taxon>Intramacronucleata</taxon>
        <taxon>Oligohymenophorea</taxon>
        <taxon>Peniculida</taxon>
        <taxon>Parameciidae</taxon>
        <taxon>Paramecium</taxon>
    </lineage>
</organism>
<dbReference type="Proteomes" id="UP000683925">
    <property type="component" value="Unassembled WGS sequence"/>
</dbReference>
<feature type="domain" description="Tyrosine specific protein phosphatases" evidence="6">
    <location>
        <begin position="71"/>
        <end position="131"/>
    </location>
</feature>
<dbReference type="FunFam" id="3.90.190.10:FF:000118">
    <property type="entry name" value="Uncharacterized protein"/>
    <property type="match status" value="1"/>
</dbReference>
<evidence type="ECO:0000259" key="5">
    <source>
        <dbReference type="PROSITE" id="PS50054"/>
    </source>
</evidence>
<dbReference type="PANTHER" id="PTHR10159">
    <property type="entry name" value="DUAL SPECIFICITY PROTEIN PHOSPHATASE"/>
    <property type="match status" value="1"/>
</dbReference>